<comment type="caution">
    <text evidence="1">The sequence shown here is derived from an EMBL/GenBank/DDBJ whole genome shotgun (WGS) entry which is preliminary data.</text>
</comment>
<reference evidence="1 2" key="1">
    <citation type="journal article" date="2019" name="Sci. Rep.">
        <title>Orb-weaving spider Araneus ventricosus genome elucidates the spidroin gene catalogue.</title>
        <authorList>
            <person name="Kono N."/>
            <person name="Nakamura H."/>
            <person name="Ohtoshi R."/>
            <person name="Moran D.A.P."/>
            <person name="Shinohara A."/>
            <person name="Yoshida Y."/>
            <person name="Fujiwara M."/>
            <person name="Mori M."/>
            <person name="Tomita M."/>
            <person name="Arakawa K."/>
        </authorList>
    </citation>
    <scope>NUCLEOTIDE SEQUENCE [LARGE SCALE GENOMIC DNA]</scope>
</reference>
<proteinExistence type="predicted"/>
<feature type="non-terminal residue" evidence="1">
    <location>
        <position position="1"/>
    </location>
</feature>
<accession>A0A4Y2UQY7</accession>
<organism evidence="1 2">
    <name type="scientific">Araneus ventricosus</name>
    <name type="common">Orbweaver spider</name>
    <name type="synonym">Epeira ventricosa</name>
    <dbReference type="NCBI Taxonomy" id="182803"/>
    <lineage>
        <taxon>Eukaryota</taxon>
        <taxon>Metazoa</taxon>
        <taxon>Ecdysozoa</taxon>
        <taxon>Arthropoda</taxon>
        <taxon>Chelicerata</taxon>
        <taxon>Arachnida</taxon>
        <taxon>Araneae</taxon>
        <taxon>Araneomorphae</taxon>
        <taxon>Entelegynae</taxon>
        <taxon>Araneoidea</taxon>
        <taxon>Araneidae</taxon>
        <taxon>Araneus</taxon>
    </lineage>
</organism>
<evidence type="ECO:0000313" key="2">
    <source>
        <dbReference type="Proteomes" id="UP000499080"/>
    </source>
</evidence>
<dbReference type="AlphaFoldDB" id="A0A4Y2UQY7"/>
<gene>
    <name evidence="1" type="ORF">AVEN_74163_1</name>
</gene>
<sequence>SGEERGTDRRGAHSFAFAGSIQHRKGTANGNADAFPRRPCIETCEPFSNAEKKFGIETGIFAKALTITIEDSWTSNEIQKAQLENPSIRPILKKKLNSADRSSCQEIARESPATKRYWDLRNSLHVKDGVLYRKWKSYDGSLCRWQLNSPERQNSRSSTRDS</sequence>
<protein>
    <submittedName>
        <fullName evidence="1">Uncharacterized protein</fullName>
    </submittedName>
</protein>
<dbReference type="EMBL" id="BGPR01038167">
    <property type="protein sequence ID" value="GBO13967.1"/>
    <property type="molecule type" value="Genomic_DNA"/>
</dbReference>
<evidence type="ECO:0000313" key="1">
    <source>
        <dbReference type="EMBL" id="GBO13967.1"/>
    </source>
</evidence>
<name>A0A4Y2UQY7_ARAVE</name>
<keyword evidence="2" id="KW-1185">Reference proteome</keyword>
<dbReference type="OrthoDB" id="10030726at2759"/>
<dbReference type="Proteomes" id="UP000499080">
    <property type="component" value="Unassembled WGS sequence"/>
</dbReference>